<feature type="compositionally biased region" description="Low complexity" evidence="4">
    <location>
        <begin position="573"/>
        <end position="590"/>
    </location>
</feature>
<dbReference type="SMART" id="SM00360">
    <property type="entry name" value="RRM"/>
    <property type="match status" value="3"/>
</dbReference>
<evidence type="ECO:0000313" key="6">
    <source>
        <dbReference type="EMBL" id="TPX46076.1"/>
    </source>
</evidence>
<evidence type="ECO:0000256" key="3">
    <source>
        <dbReference type="PROSITE-ProRule" id="PRU00176"/>
    </source>
</evidence>
<dbReference type="InterPro" id="IPR035979">
    <property type="entry name" value="RBD_domain_sf"/>
</dbReference>
<feature type="compositionally biased region" description="Basic and acidic residues" evidence="4">
    <location>
        <begin position="152"/>
        <end position="165"/>
    </location>
</feature>
<feature type="compositionally biased region" description="Polar residues" evidence="4">
    <location>
        <begin position="599"/>
        <end position="608"/>
    </location>
</feature>
<accession>A0A507D3M5</accession>
<dbReference type="InterPro" id="IPR034352">
    <property type="entry name" value="Rim4_RRM1"/>
</dbReference>
<dbReference type="CDD" id="cd00590">
    <property type="entry name" value="RRM_SF"/>
    <property type="match status" value="1"/>
</dbReference>
<feature type="region of interest" description="Disordered" evidence="4">
    <location>
        <begin position="688"/>
        <end position="715"/>
    </location>
</feature>
<dbReference type="InterPro" id="IPR000504">
    <property type="entry name" value="RRM_dom"/>
</dbReference>
<dbReference type="PANTHER" id="PTHR24012">
    <property type="entry name" value="RNA BINDING PROTEIN"/>
    <property type="match status" value="1"/>
</dbReference>
<feature type="region of interest" description="Disordered" evidence="4">
    <location>
        <begin position="563"/>
        <end position="615"/>
    </location>
</feature>
<feature type="region of interest" description="Disordered" evidence="4">
    <location>
        <begin position="125"/>
        <end position="214"/>
    </location>
</feature>
<protein>
    <recommendedName>
        <fullName evidence="5">RRM domain-containing protein</fullName>
    </recommendedName>
</protein>
<dbReference type="OrthoDB" id="410044at2759"/>
<evidence type="ECO:0000259" key="5">
    <source>
        <dbReference type="PROSITE" id="PS50102"/>
    </source>
</evidence>
<dbReference type="Pfam" id="PF00076">
    <property type="entry name" value="RRM_1"/>
    <property type="match status" value="3"/>
</dbReference>
<dbReference type="EMBL" id="QEAM01000115">
    <property type="protein sequence ID" value="TPX46076.1"/>
    <property type="molecule type" value="Genomic_DNA"/>
</dbReference>
<feature type="domain" description="RRM" evidence="5">
    <location>
        <begin position="298"/>
        <end position="387"/>
    </location>
</feature>
<feature type="compositionally biased region" description="Pro residues" evidence="4">
    <location>
        <begin position="1"/>
        <end position="12"/>
    </location>
</feature>
<evidence type="ECO:0000256" key="2">
    <source>
        <dbReference type="ARBA" id="ARBA00022884"/>
    </source>
</evidence>
<evidence type="ECO:0000256" key="4">
    <source>
        <dbReference type="SAM" id="MobiDB-lite"/>
    </source>
</evidence>
<feature type="region of interest" description="Disordered" evidence="4">
    <location>
        <begin position="1"/>
        <end position="105"/>
    </location>
</feature>
<keyword evidence="2 3" id="KW-0694">RNA-binding</keyword>
<feature type="compositionally biased region" description="Low complexity" evidence="4">
    <location>
        <begin position="80"/>
        <end position="105"/>
    </location>
</feature>
<dbReference type="InterPro" id="IPR012677">
    <property type="entry name" value="Nucleotide-bd_a/b_plait_sf"/>
</dbReference>
<evidence type="ECO:0000256" key="1">
    <source>
        <dbReference type="ARBA" id="ARBA00022737"/>
    </source>
</evidence>
<feature type="compositionally biased region" description="Basic and acidic residues" evidence="4">
    <location>
        <begin position="178"/>
        <end position="210"/>
    </location>
</feature>
<evidence type="ECO:0000313" key="7">
    <source>
        <dbReference type="Proteomes" id="UP000320475"/>
    </source>
</evidence>
<dbReference type="GO" id="GO:0003723">
    <property type="term" value="F:RNA binding"/>
    <property type="evidence" value="ECO:0007669"/>
    <property type="project" value="UniProtKB-UniRule"/>
</dbReference>
<reference evidence="6 7" key="1">
    <citation type="journal article" date="2019" name="Sci. Rep.">
        <title>Comparative genomics of chytrid fungi reveal insights into the obligate biotrophic and pathogenic lifestyle of Synchytrium endobioticum.</title>
        <authorList>
            <person name="van de Vossenberg B.T.L.H."/>
            <person name="Warris S."/>
            <person name="Nguyen H.D.T."/>
            <person name="van Gent-Pelzer M.P.E."/>
            <person name="Joly D.L."/>
            <person name="van de Geest H.C."/>
            <person name="Bonants P.J.M."/>
            <person name="Smith D.S."/>
            <person name="Levesque C.A."/>
            <person name="van der Lee T.A.J."/>
        </authorList>
    </citation>
    <scope>NUCLEOTIDE SEQUENCE [LARGE SCALE GENOMIC DNA]</scope>
    <source>
        <strain evidence="6 7">LEV6574</strain>
    </source>
</reference>
<feature type="compositionally biased region" description="Polar residues" evidence="4">
    <location>
        <begin position="39"/>
        <end position="56"/>
    </location>
</feature>
<proteinExistence type="predicted"/>
<dbReference type="AlphaFoldDB" id="A0A507D3M5"/>
<keyword evidence="1" id="KW-0677">Repeat</keyword>
<dbReference type="PROSITE" id="PS50102">
    <property type="entry name" value="RRM"/>
    <property type="match status" value="3"/>
</dbReference>
<comment type="caution">
    <text evidence="6">The sequence shown here is derived from an EMBL/GenBank/DDBJ whole genome shotgun (WGS) entry which is preliminary data.</text>
</comment>
<organism evidence="6 7">
    <name type="scientific">Synchytrium endobioticum</name>
    <dbReference type="NCBI Taxonomy" id="286115"/>
    <lineage>
        <taxon>Eukaryota</taxon>
        <taxon>Fungi</taxon>
        <taxon>Fungi incertae sedis</taxon>
        <taxon>Chytridiomycota</taxon>
        <taxon>Chytridiomycota incertae sedis</taxon>
        <taxon>Chytridiomycetes</taxon>
        <taxon>Synchytriales</taxon>
        <taxon>Synchytriaceae</taxon>
        <taxon>Synchytrium</taxon>
    </lineage>
</organism>
<feature type="domain" description="RRM" evidence="5">
    <location>
        <begin position="217"/>
        <end position="296"/>
    </location>
</feature>
<dbReference type="Gene3D" id="3.30.70.330">
    <property type="match status" value="3"/>
</dbReference>
<feature type="domain" description="RRM" evidence="5">
    <location>
        <begin position="404"/>
        <end position="486"/>
    </location>
</feature>
<name>A0A507D3M5_9FUNG</name>
<sequence>MAQSPPPQPPPASVIAPPVISPPPETLARPSPKGLSPPLVSSSTQTDLPMFSTTAPSIFKTPQMPKRSLAPTHYKPPHPLVRSSSTSHVLSSSTSVVSSSPPAISLSSLRELTQSVEALGLDHCNSIGRSYSAPSSPMEKPNDIVHGSPASRVDETFDSESKNGYESDDEGSSGQEEQDFRVYKGVDGHDNEPGPRKSSDDQEQKNDPDPQKGLPAACLFVASLSSSRTDDQLQESVTNHFEQWGILLHVKVLKDVMSRPYAFVQYENPEDAKRALTAAHNTTVDGRRIRVEQARVNRTLFLAKFGRQSSDNSVEGHERQLLEVLGKYGPVEELTVLADEYSRSRNCAYVKFAYRDDAIRAFIGVRRNYKWICEWCDTNLNLNSTSAEYPEVPEYETQDFVEHNSIFVGNLNPSKVTYQLLEQRFGEYGTITGLRLMDTAKNGGGLVKPAFAFVTYKDEESAYRAVEEANGKSWLDKPLRVQMREPPDTSRHRMNMSQQQYAMMAGHPPPGTSGMFQQHMGAQVGQLPSVRFTSAPPSHNMMPLAPPTPLYMPPPYPSFHPSYTPPPMGLHRSSVSSNGSSESSFSETSSLGPTGGSNGVSSTLNNPNAPEFVPVTPVTPPLSPVRMRVLSSDTGPLFVPAYDYEEQLMESPMIPYPNMISLPPNFNPAHLQPMQHFAPPGLPPLQHPHTQSSTGLMQPPPALNHNHQLHQRQTSAGSAVMTPLTPQLYHPGGCENMPPSPMSTPGLPYLFPFGLPPPGLSFIPPPPPQPVHNIAPSPQFNSIRPISQQPMFAGPVGNGARQRMRSGGYGGLRSPTNRPYNPIHPVHGAPGATPAANNMGNGVAMATGEVKKAW</sequence>
<gene>
    <name evidence="6" type="ORF">SeLEV6574_g03425</name>
</gene>
<dbReference type="SUPFAM" id="SSF54928">
    <property type="entry name" value="RNA-binding domain, RBD"/>
    <property type="match status" value="2"/>
</dbReference>
<dbReference type="CDD" id="cd12453">
    <property type="entry name" value="RRM1_RIM4_like"/>
    <property type="match status" value="1"/>
</dbReference>
<dbReference type="Proteomes" id="UP000320475">
    <property type="component" value="Unassembled WGS sequence"/>
</dbReference>